<dbReference type="EMBL" id="LAZR01058263">
    <property type="protein sequence ID" value="KKK70280.1"/>
    <property type="molecule type" value="Genomic_DNA"/>
</dbReference>
<accession>A0A0F8Y998</accession>
<evidence type="ECO:0000256" key="1">
    <source>
        <dbReference type="SAM" id="MobiDB-lite"/>
    </source>
</evidence>
<feature type="compositionally biased region" description="Polar residues" evidence="1">
    <location>
        <begin position="1"/>
        <end position="13"/>
    </location>
</feature>
<gene>
    <name evidence="2" type="ORF">LCGC14_2925610</name>
</gene>
<dbReference type="AlphaFoldDB" id="A0A0F8Y998"/>
<feature type="region of interest" description="Disordered" evidence="1">
    <location>
        <begin position="1"/>
        <end position="23"/>
    </location>
</feature>
<organism evidence="2">
    <name type="scientific">marine sediment metagenome</name>
    <dbReference type="NCBI Taxonomy" id="412755"/>
    <lineage>
        <taxon>unclassified sequences</taxon>
        <taxon>metagenomes</taxon>
        <taxon>ecological metagenomes</taxon>
    </lineage>
</organism>
<protein>
    <submittedName>
        <fullName evidence="2">Uncharacterized protein</fullName>
    </submittedName>
</protein>
<feature type="non-terminal residue" evidence="2">
    <location>
        <position position="23"/>
    </location>
</feature>
<name>A0A0F8Y998_9ZZZZ</name>
<comment type="caution">
    <text evidence="2">The sequence shown here is derived from an EMBL/GenBank/DDBJ whole genome shotgun (WGS) entry which is preliminary data.</text>
</comment>
<reference evidence="2" key="1">
    <citation type="journal article" date="2015" name="Nature">
        <title>Complex archaea that bridge the gap between prokaryotes and eukaryotes.</title>
        <authorList>
            <person name="Spang A."/>
            <person name="Saw J.H."/>
            <person name="Jorgensen S.L."/>
            <person name="Zaremba-Niedzwiedzka K."/>
            <person name="Martijn J."/>
            <person name="Lind A.E."/>
            <person name="van Eijk R."/>
            <person name="Schleper C."/>
            <person name="Guy L."/>
            <person name="Ettema T.J."/>
        </authorList>
    </citation>
    <scope>NUCLEOTIDE SEQUENCE</scope>
</reference>
<proteinExistence type="predicted"/>
<evidence type="ECO:0000313" key="2">
    <source>
        <dbReference type="EMBL" id="KKK70280.1"/>
    </source>
</evidence>
<sequence>MHDTTFSSGSSGYATEDRGGKKF</sequence>